<gene>
    <name evidence="5" type="ORF">WOLCODRAFT_132654</name>
</gene>
<evidence type="ECO:0000259" key="4">
    <source>
        <dbReference type="PROSITE" id="PS00624"/>
    </source>
</evidence>
<dbReference type="Proteomes" id="UP000218811">
    <property type="component" value="Unassembled WGS sequence"/>
</dbReference>
<evidence type="ECO:0000256" key="1">
    <source>
        <dbReference type="ARBA" id="ARBA00001974"/>
    </source>
</evidence>
<feature type="binding site" evidence="3">
    <location>
        <position position="235"/>
    </location>
    <ligand>
        <name>FAD</name>
        <dbReference type="ChEBI" id="CHEBI:57692"/>
    </ligand>
</feature>
<dbReference type="Gene3D" id="3.50.50.60">
    <property type="entry name" value="FAD/NAD(P)-binding domain"/>
    <property type="match status" value="1"/>
</dbReference>
<dbReference type="SUPFAM" id="SSF51905">
    <property type="entry name" value="FAD/NAD(P)-binding domain"/>
    <property type="match status" value="1"/>
</dbReference>
<dbReference type="AlphaFoldDB" id="A0A2H3JLM4"/>
<evidence type="ECO:0000256" key="3">
    <source>
        <dbReference type="PIRSR" id="PIRSR000137-2"/>
    </source>
</evidence>
<dbReference type="PANTHER" id="PTHR11552:SF78">
    <property type="entry name" value="GLUCOSE-METHANOL-CHOLINE OXIDOREDUCTASE N-TERMINAL DOMAIN-CONTAINING PROTEIN"/>
    <property type="match status" value="1"/>
</dbReference>
<dbReference type="GO" id="GO:0050660">
    <property type="term" value="F:flavin adenine dinucleotide binding"/>
    <property type="evidence" value="ECO:0007669"/>
    <property type="project" value="InterPro"/>
</dbReference>
<dbReference type="EMBL" id="KB468135">
    <property type="protein sequence ID" value="PCH43102.1"/>
    <property type="molecule type" value="Genomic_DNA"/>
</dbReference>
<dbReference type="STRING" id="742152.A0A2H3JLM4"/>
<dbReference type="Pfam" id="PF05199">
    <property type="entry name" value="GMC_oxred_C"/>
    <property type="match status" value="1"/>
</dbReference>
<dbReference type="OrthoDB" id="269227at2759"/>
<dbReference type="InterPro" id="IPR000172">
    <property type="entry name" value="GMC_OxRdtase_N"/>
</dbReference>
<dbReference type="PANTHER" id="PTHR11552">
    <property type="entry name" value="GLUCOSE-METHANOL-CHOLINE GMC OXIDOREDUCTASE"/>
    <property type="match status" value="1"/>
</dbReference>
<dbReference type="InterPro" id="IPR036188">
    <property type="entry name" value="FAD/NAD-bd_sf"/>
</dbReference>
<comment type="cofactor">
    <cofactor evidence="1 3">
        <name>FAD</name>
        <dbReference type="ChEBI" id="CHEBI:57692"/>
    </cofactor>
</comment>
<dbReference type="InterPro" id="IPR007867">
    <property type="entry name" value="GMC_OxRtase_C"/>
</dbReference>
<reference evidence="5 6" key="1">
    <citation type="journal article" date="2012" name="Science">
        <title>The Paleozoic origin of enzymatic lignin decomposition reconstructed from 31 fungal genomes.</title>
        <authorList>
            <person name="Floudas D."/>
            <person name="Binder M."/>
            <person name="Riley R."/>
            <person name="Barry K."/>
            <person name="Blanchette R.A."/>
            <person name="Henrissat B."/>
            <person name="Martinez A.T."/>
            <person name="Otillar R."/>
            <person name="Spatafora J.W."/>
            <person name="Yadav J.S."/>
            <person name="Aerts A."/>
            <person name="Benoit I."/>
            <person name="Boyd A."/>
            <person name="Carlson A."/>
            <person name="Copeland A."/>
            <person name="Coutinho P.M."/>
            <person name="de Vries R.P."/>
            <person name="Ferreira P."/>
            <person name="Findley K."/>
            <person name="Foster B."/>
            <person name="Gaskell J."/>
            <person name="Glotzer D."/>
            <person name="Gorecki P."/>
            <person name="Heitman J."/>
            <person name="Hesse C."/>
            <person name="Hori C."/>
            <person name="Igarashi K."/>
            <person name="Jurgens J.A."/>
            <person name="Kallen N."/>
            <person name="Kersten P."/>
            <person name="Kohler A."/>
            <person name="Kuees U."/>
            <person name="Kumar T.K.A."/>
            <person name="Kuo A."/>
            <person name="LaButti K."/>
            <person name="Larrondo L.F."/>
            <person name="Lindquist E."/>
            <person name="Ling A."/>
            <person name="Lombard V."/>
            <person name="Lucas S."/>
            <person name="Lundell T."/>
            <person name="Martin R."/>
            <person name="McLaughlin D.J."/>
            <person name="Morgenstern I."/>
            <person name="Morin E."/>
            <person name="Murat C."/>
            <person name="Nagy L.G."/>
            <person name="Nolan M."/>
            <person name="Ohm R.A."/>
            <person name="Patyshakuliyeva A."/>
            <person name="Rokas A."/>
            <person name="Ruiz-Duenas F.J."/>
            <person name="Sabat G."/>
            <person name="Salamov A."/>
            <person name="Samejima M."/>
            <person name="Schmutz J."/>
            <person name="Slot J.C."/>
            <person name="St John F."/>
            <person name="Stenlid J."/>
            <person name="Sun H."/>
            <person name="Sun S."/>
            <person name="Syed K."/>
            <person name="Tsang A."/>
            <person name="Wiebenga A."/>
            <person name="Young D."/>
            <person name="Pisabarro A."/>
            <person name="Eastwood D.C."/>
            <person name="Martin F."/>
            <person name="Cullen D."/>
            <person name="Grigoriev I.V."/>
            <person name="Hibbett D.S."/>
        </authorList>
    </citation>
    <scope>NUCLEOTIDE SEQUENCE [LARGE SCALE GENOMIC DNA]</scope>
    <source>
        <strain evidence="5 6">MD-104</strain>
    </source>
</reference>
<accession>A0A2H3JLM4</accession>
<evidence type="ECO:0000256" key="2">
    <source>
        <dbReference type="ARBA" id="ARBA00010790"/>
    </source>
</evidence>
<dbReference type="GO" id="GO:0016614">
    <property type="term" value="F:oxidoreductase activity, acting on CH-OH group of donors"/>
    <property type="evidence" value="ECO:0007669"/>
    <property type="project" value="InterPro"/>
</dbReference>
<sequence>MANSTNPVSDYDIVIAGGGTCACVIASRLSSADPNLRILMLEAGPPTHEDLAHVQPARFLTHLRPTSTTVKFMVGKKSNDLGGKAPIVPRGACLGGGSSVNFTMYTRPSASDFDDWEKMWGNPGWGCTSLMPFLKKLETYQAVPDLPTHGYDGPLKVSLTRTPNVLADEFLAVASQYDTYRSYTNDPSGIFDVNAYARWPRWIDEKTGRRSDVPHHYLYNQGEKKNLEIKTGHLVKRVIFEGTRAVGVEYVPDKNVSPDVPQQVYVARARRMVIVSAGTFGSPSILERSGIGAASLLQGLGISTLVDLPGVGENYQDHQGLASPYLVDESVPTIDGIVRGNTEEIAKWTAQWLKDGSGLMASNAIDAGVKYRPSDEELKEIGPDFKQHWNEYFADSPDKPVIWLGPFAQYAGYAPNPPNKCCNMGFFIEYPQSRGSVHITSADDVQAPPDFDPQFLKHKGDVALLRWAYKRGREIARRMPSYRGEFAPDHPAFSEGSQAFCNMEASPVDLSEPNIEYTPEDDYAIDTNNRKHLNTIWHSLGTCAMKARKDDGVVDSSLSVYGVTNLKVADMSIAPSNVSSNTYSVALVIAEKAASLIMQELGI</sequence>
<keyword evidence="3" id="KW-0285">Flavoprotein</keyword>
<comment type="similarity">
    <text evidence="2">Belongs to the GMC oxidoreductase family.</text>
</comment>
<evidence type="ECO:0000313" key="5">
    <source>
        <dbReference type="EMBL" id="PCH43102.1"/>
    </source>
</evidence>
<dbReference type="InterPro" id="IPR012132">
    <property type="entry name" value="GMC_OxRdtase"/>
</dbReference>
<evidence type="ECO:0000313" key="6">
    <source>
        <dbReference type="Proteomes" id="UP000218811"/>
    </source>
</evidence>
<protein>
    <submittedName>
        <fullName evidence="5">GMC oxidoreductase</fullName>
    </submittedName>
</protein>
<dbReference type="Gene3D" id="3.30.560.10">
    <property type="entry name" value="Glucose Oxidase, domain 3"/>
    <property type="match status" value="1"/>
</dbReference>
<name>A0A2H3JLM4_WOLCO</name>
<dbReference type="Pfam" id="PF00732">
    <property type="entry name" value="GMC_oxred_N"/>
    <property type="match status" value="1"/>
</dbReference>
<dbReference type="OMA" id="HVGTTWH"/>
<dbReference type="PIRSF" id="PIRSF000137">
    <property type="entry name" value="Alcohol_oxidase"/>
    <property type="match status" value="1"/>
</dbReference>
<organism evidence="5 6">
    <name type="scientific">Wolfiporia cocos (strain MD-104)</name>
    <name type="common">Brown rot fungus</name>
    <dbReference type="NCBI Taxonomy" id="742152"/>
    <lineage>
        <taxon>Eukaryota</taxon>
        <taxon>Fungi</taxon>
        <taxon>Dikarya</taxon>
        <taxon>Basidiomycota</taxon>
        <taxon>Agaricomycotina</taxon>
        <taxon>Agaricomycetes</taxon>
        <taxon>Polyporales</taxon>
        <taxon>Phaeolaceae</taxon>
        <taxon>Wolfiporia</taxon>
    </lineage>
</organism>
<proteinExistence type="inferred from homology"/>
<keyword evidence="6" id="KW-1185">Reference proteome</keyword>
<keyword evidence="3" id="KW-0274">FAD</keyword>
<feature type="binding site" evidence="3">
    <location>
        <begin position="537"/>
        <end position="538"/>
    </location>
    <ligand>
        <name>FAD</name>
        <dbReference type="ChEBI" id="CHEBI:57692"/>
    </ligand>
</feature>
<feature type="domain" description="Glucose-methanol-choline oxidoreductase N-terminal" evidence="4">
    <location>
        <begin position="278"/>
        <end position="292"/>
    </location>
</feature>
<dbReference type="PROSITE" id="PS00624">
    <property type="entry name" value="GMC_OXRED_2"/>
    <property type="match status" value="1"/>
</dbReference>
<dbReference type="SUPFAM" id="SSF54373">
    <property type="entry name" value="FAD-linked reductases, C-terminal domain"/>
    <property type="match status" value="1"/>
</dbReference>